<evidence type="ECO:0000256" key="2">
    <source>
        <dbReference type="ARBA" id="ARBA00020920"/>
    </source>
</evidence>
<dbReference type="GO" id="GO:0016671">
    <property type="term" value="F:oxidoreductase activity, acting on a sulfur group of donors, disulfide as acceptor"/>
    <property type="evidence" value="ECO:0007669"/>
    <property type="project" value="TreeGrafter"/>
</dbReference>
<dbReference type="InterPro" id="IPR052460">
    <property type="entry name" value="ER_disulfide_reductase"/>
</dbReference>
<evidence type="ECO:0000259" key="9">
    <source>
        <dbReference type="PROSITE" id="PS51352"/>
    </source>
</evidence>
<feature type="domain" description="Thioredoxin" evidence="9">
    <location>
        <begin position="107"/>
        <end position="217"/>
    </location>
</feature>
<dbReference type="CDD" id="cd06257">
    <property type="entry name" value="DnaJ"/>
    <property type="match status" value="1"/>
</dbReference>
<dbReference type="GO" id="GO:0036498">
    <property type="term" value="P:IRE1-mediated unfolded protein response"/>
    <property type="evidence" value="ECO:0007669"/>
    <property type="project" value="TreeGrafter"/>
</dbReference>
<evidence type="ECO:0000313" key="10">
    <source>
        <dbReference type="EMBL" id="JAS20378.1"/>
    </source>
</evidence>
<dbReference type="PROSITE" id="PS51352">
    <property type="entry name" value="THIOREDOXIN_2"/>
    <property type="match status" value="4"/>
</dbReference>
<organism evidence="10">
    <name type="scientific">Clastoptera arizonana</name>
    <name type="common">Arizona spittle bug</name>
    <dbReference type="NCBI Taxonomy" id="38151"/>
    <lineage>
        <taxon>Eukaryota</taxon>
        <taxon>Metazoa</taxon>
        <taxon>Ecdysozoa</taxon>
        <taxon>Arthropoda</taxon>
        <taxon>Hexapoda</taxon>
        <taxon>Insecta</taxon>
        <taxon>Pterygota</taxon>
        <taxon>Neoptera</taxon>
        <taxon>Paraneoptera</taxon>
        <taxon>Hemiptera</taxon>
        <taxon>Auchenorrhyncha</taxon>
        <taxon>Cercopoidea</taxon>
        <taxon>Clastopteridae</taxon>
        <taxon>Clastoptera</taxon>
    </lineage>
</organism>
<keyword evidence="4" id="KW-0072">Autophagy</keyword>
<feature type="domain" description="J" evidence="8">
    <location>
        <begin position="19"/>
        <end position="84"/>
    </location>
</feature>
<evidence type="ECO:0000256" key="4">
    <source>
        <dbReference type="ARBA" id="ARBA00023006"/>
    </source>
</evidence>
<name>A0A1B6D3Y5_9HEMI</name>
<evidence type="ECO:0000256" key="5">
    <source>
        <dbReference type="ARBA" id="ARBA00035002"/>
    </source>
</evidence>
<dbReference type="Gene3D" id="3.40.30.10">
    <property type="entry name" value="Glutaredoxin"/>
    <property type="match status" value="6"/>
</dbReference>
<dbReference type="SMART" id="SM00271">
    <property type="entry name" value="DnaJ"/>
    <property type="match status" value="1"/>
</dbReference>
<sequence length="779" mass="89584">MFLIKLLLLLLIGLTYGEDYYKLLGINKAADNREIRRAFKKIAVVQHPDKNQDDPEAHAKFVKLTRAYEVLKDPESRKHYDMFGVEKETSSWSNSKYHSYSYYRDHFGIYDDDPQIITLNSADFESNVLKSDSQWFVNYYSPSCSHCHDLAPTWRKLATELEGAIMFGAVNCEEDWNLCRQQNIRSYPSLVFYPTNERFNGDRNRENLLEFILNRLKTDIRFVNSNDDWEKLTVKNEYISWLLLLCNGESQTECLSVQERTILAAMLNNLVGMAVIDCQAVAMCKDFLDGEYSTAVYWEKAQHSNSYAARVLNNKQPLEMAKEVLDYIPGLKQLDTGSFKDILNQLEMGSQTAWLVYFHLGAAAELDVEVKKLPAMLQQLNVGRVNCGHHATICSDLSVSRYPSFAVLKPGGGYEFYHGTVSAHSVAQFAKESATAINLRTLSQHLFPQLVTESQDGNTVWFIDFYSPWCPPCLRFLPELRKASRTVDSVRFGTVDCTIHSQLCKEHNIQSYPTTMLFNRSEQAQRFQGEHSAHSVIDFIQDLLNPTVIKLNEETFYTKVGMKSPDSIWVVDFFMPWCGPCQALAPQWRKFAKLVSDQENVHIAEVNCQEETKLCSQQGVRSYPTIRLYPLRSHGLNTVALYSGYHRDAKSFRQWLFSFLPSRVVELTPDTFTQVLQGNEYWLVDFYAPWCGHCNVFDPEFRTVAQKLEKKVKAGKVNCDSYRSLCQRTGVTQYPTVQFYSPGSNNYKGLEITSQSADRIISFVEQKLANHYTRIHDEF</sequence>
<dbReference type="SUPFAM" id="SSF46565">
    <property type="entry name" value="Chaperone J-domain"/>
    <property type="match status" value="1"/>
</dbReference>
<proteinExistence type="predicted"/>
<dbReference type="InterPro" id="IPR017937">
    <property type="entry name" value="Thioredoxin_CS"/>
</dbReference>
<dbReference type="Pfam" id="PF00226">
    <property type="entry name" value="DnaJ"/>
    <property type="match status" value="1"/>
</dbReference>
<feature type="domain" description="Thioredoxin" evidence="9">
    <location>
        <begin position="441"/>
        <end position="545"/>
    </location>
</feature>
<dbReference type="GO" id="GO:0005788">
    <property type="term" value="C:endoplasmic reticulum lumen"/>
    <property type="evidence" value="ECO:0007669"/>
    <property type="project" value="TreeGrafter"/>
</dbReference>
<dbReference type="GO" id="GO:0006914">
    <property type="term" value="P:autophagy"/>
    <property type="evidence" value="ECO:0007669"/>
    <property type="project" value="UniProtKB-KW"/>
</dbReference>
<dbReference type="GO" id="GO:0015035">
    <property type="term" value="F:protein-disulfide reductase activity"/>
    <property type="evidence" value="ECO:0007669"/>
    <property type="project" value="TreeGrafter"/>
</dbReference>
<dbReference type="AlphaFoldDB" id="A0A1B6D3Y5"/>
<dbReference type="PRINTS" id="PR00421">
    <property type="entry name" value="THIOREDOXIN"/>
</dbReference>
<dbReference type="InterPro" id="IPR013766">
    <property type="entry name" value="Thioredoxin_domain"/>
</dbReference>
<protein>
    <recommendedName>
        <fullName evidence="2">DnaJ homolog subfamily C member 10</fullName>
    </recommendedName>
    <alternativeName>
        <fullName evidence="3">DnaJ homolog subfamily C member 16</fullName>
    </alternativeName>
    <alternativeName>
        <fullName evidence="6">Endoplasmic reticulum DNA J domain-containing protein 8</fullName>
    </alternativeName>
</protein>
<dbReference type="PRINTS" id="PR00625">
    <property type="entry name" value="JDOMAIN"/>
</dbReference>
<dbReference type="EMBL" id="GEDC01004515">
    <property type="protein sequence ID" value="JAS32783.1"/>
    <property type="molecule type" value="Transcribed_RNA"/>
</dbReference>
<comment type="subcellular location">
    <subcellularLocation>
        <location evidence="1">Endoplasmic reticulum membrane</location>
        <topology evidence="1">Single-pass type IV membrane protein</topology>
    </subcellularLocation>
</comment>
<gene>
    <name evidence="10" type="ORF">g.14156</name>
    <name evidence="11" type="ORF">g.14157</name>
</gene>
<dbReference type="Gene3D" id="1.10.287.110">
    <property type="entry name" value="DnaJ domain"/>
    <property type="match status" value="1"/>
</dbReference>
<evidence type="ECO:0000256" key="6">
    <source>
        <dbReference type="ARBA" id="ARBA00035043"/>
    </source>
</evidence>
<dbReference type="Pfam" id="PF00085">
    <property type="entry name" value="Thioredoxin"/>
    <property type="match status" value="4"/>
</dbReference>
<dbReference type="EMBL" id="GEDC01016920">
    <property type="protein sequence ID" value="JAS20378.1"/>
    <property type="molecule type" value="Transcribed_RNA"/>
</dbReference>
<dbReference type="InterPro" id="IPR001623">
    <property type="entry name" value="DnaJ_domain"/>
</dbReference>
<dbReference type="InterPro" id="IPR036249">
    <property type="entry name" value="Thioredoxin-like_sf"/>
</dbReference>
<evidence type="ECO:0000256" key="7">
    <source>
        <dbReference type="SAM" id="SignalP"/>
    </source>
</evidence>
<feature type="signal peptide" evidence="7">
    <location>
        <begin position="1"/>
        <end position="17"/>
    </location>
</feature>
<evidence type="ECO:0000259" key="8">
    <source>
        <dbReference type="PROSITE" id="PS50076"/>
    </source>
</evidence>
<comment type="function">
    <text evidence="5">Plays an important role in regulating the size of autophagosomes during the formation process.</text>
</comment>
<feature type="chain" id="PRO_5008580931" description="DnaJ homolog subfamily C member 10" evidence="7">
    <location>
        <begin position="18"/>
        <end position="779"/>
    </location>
</feature>
<feature type="domain" description="Thioredoxin" evidence="9">
    <location>
        <begin position="662"/>
        <end position="769"/>
    </location>
</feature>
<evidence type="ECO:0000313" key="11">
    <source>
        <dbReference type="EMBL" id="JAS32783.1"/>
    </source>
</evidence>
<dbReference type="PANTHER" id="PTHR44340">
    <property type="entry name" value="DNAJ HOMOLOG SUBFAMILY C MEMBER 10"/>
    <property type="match status" value="1"/>
</dbReference>
<dbReference type="PROSITE" id="PS00194">
    <property type="entry name" value="THIOREDOXIN_1"/>
    <property type="match status" value="2"/>
</dbReference>
<dbReference type="GO" id="GO:0005789">
    <property type="term" value="C:endoplasmic reticulum membrane"/>
    <property type="evidence" value="ECO:0007669"/>
    <property type="project" value="UniProtKB-SubCell"/>
</dbReference>
<dbReference type="PROSITE" id="PS00636">
    <property type="entry name" value="DNAJ_1"/>
    <property type="match status" value="1"/>
</dbReference>
<dbReference type="InterPro" id="IPR018253">
    <property type="entry name" value="DnaJ_domain_CS"/>
</dbReference>
<accession>A0A1B6D3Y5</accession>
<evidence type="ECO:0000256" key="3">
    <source>
        <dbReference type="ARBA" id="ARBA00020921"/>
    </source>
</evidence>
<evidence type="ECO:0000256" key="1">
    <source>
        <dbReference type="ARBA" id="ARBA00004163"/>
    </source>
</evidence>
<feature type="domain" description="Thioredoxin" evidence="9">
    <location>
        <begin position="546"/>
        <end position="661"/>
    </location>
</feature>
<keyword evidence="7" id="KW-0732">Signal</keyword>
<dbReference type="PROSITE" id="PS50076">
    <property type="entry name" value="DNAJ_2"/>
    <property type="match status" value="1"/>
</dbReference>
<reference evidence="10" key="1">
    <citation type="submission" date="2015-12" db="EMBL/GenBank/DDBJ databases">
        <title>De novo transcriptome assembly of four potential Pierce s Disease insect vectors from Arizona vineyards.</title>
        <authorList>
            <person name="Tassone E.E."/>
        </authorList>
    </citation>
    <scope>NUCLEOTIDE SEQUENCE</scope>
</reference>
<dbReference type="GO" id="GO:0051787">
    <property type="term" value="F:misfolded protein binding"/>
    <property type="evidence" value="ECO:0007669"/>
    <property type="project" value="TreeGrafter"/>
</dbReference>
<dbReference type="PANTHER" id="PTHR44340:SF1">
    <property type="entry name" value="DNAJ HOMOLOG SUBFAMILY C MEMBER 10"/>
    <property type="match status" value="1"/>
</dbReference>
<dbReference type="SUPFAM" id="SSF52833">
    <property type="entry name" value="Thioredoxin-like"/>
    <property type="match status" value="5"/>
</dbReference>
<dbReference type="InterPro" id="IPR036869">
    <property type="entry name" value="J_dom_sf"/>
</dbReference>